<feature type="non-terminal residue" evidence="1">
    <location>
        <position position="1"/>
    </location>
</feature>
<dbReference type="OrthoDB" id="444031at2759"/>
<dbReference type="Gene3D" id="2.60.120.260">
    <property type="entry name" value="Galactose-binding domain-like"/>
    <property type="match status" value="1"/>
</dbReference>
<evidence type="ECO:0000313" key="1">
    <source>
        <dbReference type="EMBL" id="CAE7930391.1"/>
    </source>
</evidence>
<reference evidence="1" key="1">
    <citation type="submission" date="2021-02" db="EMBL/GenBank/DDBJ databases">
        <authorList>
            <person name="Dougan E. K."/>
            <person name="Rhodes N."/>
            <person name="Thang M."/>
            <person name="Chan C."/>
        </authorList>
    </citation>
    <scope>NUCLEOTIDE SEQUENCE</scope>
</reference>
<comment type="caution">
    <text evidence="1">The sequence shown here is derived from an EMBL/GenBank/DDBJ whole genome shotgun (WGS) entry which is preliminary data.</text>
</comment>
<dbReference type="EMBL" id="CAJNJA010081574">
    <property type="protein sequence ID" value="CAE7930391.1"/>
    <property type="molecule type" value="Genomic_DNA"/>
</dbReference>
<gene>
    <name evidence="1" type="ORF">SNEC2469_LOCUS32343</name>
</gene>
<dbReference type="AlphaFoldDB" id="A0A813BW93"/>
<protein>
    <submittedName>
        <fullName evidence="1">Uncharacterized protein</fullName>
    </submittedName>
</protein>
<organism evidence="1 2">
    <name type="scientific">Symbiodinium necroappetens</name>
    <dbReference type="NCBI Taxonomy" id="1628268"/>
    <lineage>
        <taxon>Eukaryota</taxon>
        <taxon>Sar</taxon>
        <taxon>Alveolata</taxon>
        <taxon>Dinophyceae</taxon>
        <taxon>Suessiales</taxon>
        <taxon>Symbiodiniaceae</taxon>
        <taxon>Symbiodinium</taxon>
    </lineage>
</organism>
<evidence type="ECO:0000313" key="2">
    <source>
        <dbReference type="Proteomes" id="UP000601435"/>
    </source>
</evidence>
<keyword evidence="2" id="KW-1185">Reference proteome</keyword>
<sequence>TGTYDLQLDEKCCKACGEDSRCQYWFRGLGTGSVTCTLGHSASLRKRRHGTVRGGYRVCSVKDGSGASSAYPCACGGTTCWRGQKCSADVSHCAGPYLTLNAYTWNVATPCRLPDRPISSRAECESARATLNIGTRVWDPLVSGGGPQGCYQEVSGTNVYGDRLPPQSLRWNGGASGFWLYSHFHVCATADLINSLTGVGSASSNYYLPPGGNIVSSGLLFAGAAFLPLVPDKNPRWPGTCIKTYVEEGPWYKVDFQGTVYQFASVALLSAVGDGTEDGLQDIDILVGNAGSSSFARCASNKRVNGRGVWETFDCHATGSIIQIQQLGTRALTLCGFQAFGVPITSLAEAVPSGLRLDSDLILAANVSEATAPEAPVAAPSQTVDSVVISGHCEASANGVYASTGTTSSGMPFYSDEDGYFLYFDPDCDGLGTQPKWMIGTTPPNTTRSSDLDDDGSCDFVAAIASETSHPAGPPTGDSSWKMLCDESFDEKSMSLEIGDAQFWQNSVGLSCANYVSRGWCSNGGFTAGFEWTGKEQYLDRSTVPQECQDSISFQQSGNCAEFYNYPGRNCVACGKGVTAANCSIIDGSTSSSSYPCQCGNSTCASGQVCLSSSSSCQDGPSGPALVSGVVSMVLANCTNFTAEPNASHAIAEGLGEHFRLPVAWIGVQLSCGVVLLQGEVRKEGREDTLQAEFLISIPQANLSVYDPTPIANNVENVDSAALAMAITTSIAGNQIFSETVEVTSTSAEEVPEPVPEPTPQEPRVSCKTLYLKCWSWMLRREAACRDFNLYCKGNRAGKGYYSYSYTR</sequence>
<name>A0A813BW93_9DINO</name>
<dbReference type="Proteomes" id="UP000601435">
    <property type="component" value="Unassembled WGS sequence"/>
</dbReference>
<proteinExistence type="predicted"/>
<accession>A0A813BW93</accession>